<dbReference type="InterPro" id="IPR036431">
    <property type="entry name" value="ARID_dom_sf"/>
</dbReference>
<feature type="compositionally biased region" description="Basic and acidic residues" evidence="4">
    <location>
        <begin position="530"/>
        <end position="556"/>
    </location>
</feature>
<dbReference type="PANTHER" id="PTHR46694:SF1">
    <property type="entry name" value="AT-RICH INTERACTIVE DOMAIN-CONTAINING PROTEIN 4"/>
    <property type="match status" value="1"/>
</dbReference>
<gene>
    <name evidence="7" type="ORF">OSTQU699_LOCUS6210</name>
</gene>
<dbReference type="InterPro" id="IPR040843">
    <property type="entry name" value="RAMA"/>
</dbReference>
<dbReference type="Proteomes" id="UP000708148">
    <property type="component" value="Unassembled WGS sequence"/>
</dbReference>
<feature type="compositionally biased region" description="Basic and acidic residues" evidence="4">
    <location>
        <begin position="840"/>
        <end position="856"/>
    </location>
</feature>
<feature type="region of interest" description="Disordered" evidence="4">
    <location>
        <begin position="518"/>
        <end position="567"/>
    </location>
</feature>
<dbReference type="SUPFAM" id="SSF46774">
    <property type="entry name" value="ARID-like"/>
    <property type="match status" value="1"/>
</dbReference>
<evidence type="ECO:0000259" key="6">
    <source>
        <dbReference type="PROSITE" id="PS51050"/>
    </source>
</evidence>
<reference evidence="7" key="1">
    <citation type="submission" date="2020-12" db="EMBL/GenBank/DDBJ databases">
        <authorList>
            <person name="Iha C."/>
        </authorList>
    </citation>
    <scope>NUCLEOTIDE SEQUENCE</scope>
</reference>
<feature type="domain" description="ARID" evidence="5">
    <location>
        <begin position="323"/>
        <end position="434"/>
    </location>
</feature>
<dbReference type="Pfam" id="PF18755">
    <property type="entry name" value="RAMA"/>
    <property type="match status" value="1"/>
</dbReference>
<keyword evidence="1" id="KW-0479">Metal-binding</keyword>
<accession>A0A8S1J092</accession>
<feature type="domain" description="CW-type" evidence="6">
    <location>
        <begin position="248"/>
        <end position="297"/>
    </location>
</feature>
<feature type="compositionally biased region" description="Low complexity" evidence="4">
    <location>
        <begin position="127"/>
        <end position="142"/>
    </location>
</feature>
<evidence type="ECO:0000256" key="2">
    <source>
        <dbReference type="ARBA" id="ARBA00022771"/>
    </source>
</evidence>
<sequence>MGVVHTLQLYLAAGILQPGPRKLSCSVGGEEHYADLGANGQIHFEGLEFSTPSSFSLYIKRKQNPARKADDGWTSVKYEGTSLFELRELCDLREEPDGADRPHLRDLKSDFGAERGRIIESGRGRGARAAPRGEAARAAGGDRPARGGTPGRGPDSNGSHSADAHANGSNQSGGGMADGGRAWPNGCRLVEGQNWPCVNRGKVNEIGGAGGGYDEGGREWRGRNNGVKAEGGVKGEGEDRGATPAPSANGDETWILCEKCDRWRRIKMETVPDGPWQCCMNADKRFASCDAPQEMSDAEVDSFLEEEQLRRYVSNSPRPPLDVCTSSEFEADLISFLRELGEGVKADQIRCKRVQCNNRPLDVFGLYTAVVECGGFIANEKYDEHKRWIGTLNFAGVIFPKLANYTKDNRATSVGNQLLCNYRKFLYDYERAWRHVDVFGAERPWPASGRRGAPGPAGPRAVDRAAGMEEMGCCEEGCVGGSGTRGASPDSDLSGPSARRYSALLMLAGIMCAERDSPKPAACGPPGSKGPRDHWREAQRAVAKAEEDDDRGDRDAGGSPGVECGHGEEVDAEAFPRVPAPPAAAPAQLLLARDPNRPGLLWPVVAAAREDLPASVAQGYSNDVAKWVGFPLSFKELIPGAVPVLVFGSDALGWAHEGLCQPFEPGLAAALYQEALRSEDPSEEQVFYRRVLKQALQYGADAQPAPVNCVAPISLEMVAANLVGLESDLPTEVLGGQNFATWHQWRTRVRKAETAAGLASEALLLFYQIDPDVIRRGASGLWQELEHLLGIGQTKVPTILSVDSAIHLMKNTIDWIRTYRRLQASGKSNSSKKRAGVKRRAGEMECSKDAMRDQLS</sequence>
<dbReference type="AlphaFoldDB" id="A0A8S1J092"/>
<dbReference type="InterPro" id="IPR001606">
    <property type="entry name" value="ARID_dom"/>
</dbReference>
<dbReference type="CDD" id="cd16100">
    <property type="entry name" value="ARID"/>
    <property type="match status" value="1"/>
</dbReference>
<evidence type="ECO:0000256" key="4">
    <source>
        <dbReference type="SAM" id="MobiDB-lite"/>
    </source>
</evidence>
<comment type="caution">
    <text evidence="7">The sequence shown here is derived from an EMBL/GenBank/DDBJ whole genome shotgun (WGS) entry which is preliminary data.</text>
</comment>
<dbReference type="PROSITE" id="PS51050">
    <property type="entry name" value="ZF_CW"/>
    <property type="match status" value="1"/>
</dbReference>
<evidence type="ECO:0000313" key="8">
    <source>
        <dbReference type="Proteomes" id="UP000708148"/>
    </source>
</evidence>
<dbReference type="Gene3D" id="3.30.40.100">
    <property type="match status" value="1"/>
</dbReference>
<keyword evidence="2" id="KW-0863">Zinc-finger</keyword>
<protein>
    <recommendedName>
        <fullName evidence="9">CW-type domain-containing protein</fullName>
    </recommendedName>
</protein>
<proteinExistence type="predicted"/>
<feature type="region of interest" description="Disordered" evidence="4">
    <location>
        <begin position="115"/>
        <end position="180"/>
    </location>
</feature>
<evidence type="ECO:0000256" key="1">
    <source>
        <dbReference type="ARBA" id="ARBA00022723"/>
    </source>
</evidence>
<dbReference type="InterPro" id="IPR011124">
    <property type="entry name" value="Znf_CW"/>
</dbReference>
<dbReference type="GO" id="GO:0008270">
    <property type="term" value="F:zinc ion binding"/>
    <property type="evidence" value="ECO:0007669"/>
    <property type="project" value="UniProtKB-KW"/>
</dbReference>
<dbReference type="Pfam" id="PF07496">
    <property type="entry name" value="zf-CW"/>
    <property type="match status" value="1"/>
</dbReference>
<organism evidence="7 8">
    <name type="scientific">Ostreobium quekettii</name>
    <dbReference type="NCBI Taxonomy" id="121088"/>
    <lineage>
        <taxon>Eukaryota</taxon>
        <taxon>Viridiplantae</taxon>
        <taxon>Chlorophyta</taxon>
        <taxon>core chlorophytes</taxon>
        <taxon>Ulvophyceae</taxon>
        <taxon>TCBD clade</taxon>
        <taxon>Bryopsidales</taxon>
        <taxon>Ostreobineae</taxon>
        <taxon>Ostreobiaceae</taxon>
        <taxon>Ostreobium</taxon>
    </lineage>
</organism>
<dbReference type="PANTHER" id="PTHR46694">
    <property type="entry name" value="AT-RICH INTERACTIVE DOMAIN-CONTAINING PROTEIN 4"/>
    <property type="match status" value="1"/>
</dbReference>
<keyword evidence="8" id="KW-1185">Reference proteome</keyword>
<dbReference type="InterPro" id="IPR042293">
    <property type="entry name" value="ARID4"/>
</dbReference>
<evidence type="ECO:0008006" key="9">
    <source>
        <dbReference type="Google" id="ProtNLM"/>
    </source>
</evidence>
<dbReference type="PROSITE" id="PS51011">
    <property type="entry name" value="ARID"/>
    <property type="match status" value="1"/>
</dbReference>
<feature type="compositionally biased region" description="Basic and acidic residues" evidence="4">
    <location>
        <begin position="231"/>
        <end position="241"/>
    </location>
</feature>
<dbReference type="Pfam" id="PF01388">
    <property type="entry name" value="ARID"/>
    <property type="match status" value="1"/>
</dbReference>
<evidence type="ECO:0000256" key="3">
    <source>
        <dbReference type="ARBA" id="ARBA00022833"/>
    </source>
</evidence>
<feature type="region of interest" description="Disordered" evidence="4">
    <location>
        <begin position="826"/>
        <end position="856"/>
    </location>
</feature>
<dbReference type="Gene3D" id="1.10.150.60">
    <property type="entry name" value="ARID DNA-binding domain"/>
    <property type="match status" value="1"/>
</dbReference>
<evidence type="ECO:0000313" key="7">
    <source>
        <dbReference type="EMBL" id="CAD7700851.1"/>
    </source>
</evidence>
<feature type="region of interest" description="Disordered" evidence="4">
    <location>
        <begin position="208"/>
        <end position="248"/>
    </location>
</feature>
<dbReference type="GO" id="GO:0003677">
    <property type="term" value="F:DNA binding"/>
    <property type="evidence" value="ECO:0007669"/>
    <property type="project" value="InterPro"/>
</dbReference>
<dbReference type="OrthoDB" id="167806at2759"/>
<name>A0A8S1J092_9CHLO</name>
<evidence type="ECO:0000259" key="5">
    <source>
        <dbReference type="PROSITE" id="PS51011"/>
    </source>
</evidence>
<feature type="compositionally biased region" description="Basic residues" evidence="4">
    <location>
        <begin position="830"/>
        <end position="839"/>
    </location>
</feature>
<keyword evidence="3" id="KW-0862">Zinc</keyword>
<dbReference type="EMBL" id="CAJHUC010001359">
    <property type="protein sequence ID" value="CAD7700851.1"/>
    <property type="molecule type" value="Genomic_DNA"/>
</dbReference>